<evidence type="ECO:0000313" key="2">
    <source>
        <dbReference type="EMBL" id="VIO86102.1"/>
    </source>
</evidence>
<dbReference type="EMBL" id="CAAKNF010000196">
    <property type="protein sequence ID" value="VIO86102.1"/>
    <property type="molecule type" value="Genomic_DNA"/>
</dbReference>
<name>A0A4E9ETM7_BRUMA</name>
<protein>
    <submittedName>
        <fullName evidence="2 4">Uncharacterized protein</fullName>
    </submittedName>
</protein>
<reference evidence="3" key="1">
    <citation type="journal article" date="2007" name="Science">
        <title>Draft genome of the filarial nematode parasite Brugia malayi.</title>
        <authorList>
            <person name="Ghedin E."/>
            <person name="Wang S."/>
            <person name="Spiro D."/>
            <person name="Caler E."/>
            <person name="Zhao Q."/>
            <person name="Crabtree J."/>
            <person name="Allen J.E."/>
            <person name="Delcher A.L."/>
            <person name="Guiliano D.B."/>
            <person name="Miranda-Saavedra D."/>
            <person name="Angiuoli S.V."/>
            <person name="Creasy T."/>
            <person name="Amedeo P."/>
            <person name="Haas B."/>
            <person name="El-Sayed N.M."/>
            <person name="Wortman J.R."/>
            <person name="Feldblyum T."/>
            <person name="Tallon L."/>
            <person name="Schatz M."/>
            <person name="Shumway M."/>
            <person name="Koo H."/>
            <person name="Salzberg S.L."/>
            <person name="Schobel S."/>
            <person name="Pertea M."/>
            <person name="Pop M."/>
            <person name="White O."/>
            <person name="Barton G.J."/>
            <person name="Carlow C.K."/>
            <person name="Crawford M.J."/>
            <person name="Daub J."/>
            <person name="Dimmic M.W."/>
            <person name="Estes C.F."/>
            <person name="Foster J.M."/>
            <person name="Ganatra M."/>
            <person name="Gregory W.F."/>
            <person name="Johnson N.M."/>
            <person name="Jin J."/>
            <person name="Komuniecki R."/>
            <person name="Korf I."/>
            <person name="Kumar S."/>
            <person name="Laney S."/>
            <person name="Li B.W."/>
            <person name="Li W."/>
            <person name="Lindblom T.H."/>
            <person name="Lustigman S."/>
            <person name="Ma D."/>
            <person name="Maina C.V."/>
            <person name="Martin D.M."/>
            <person name="McCarter J.P."/>
            <person name="McReynolds L."/>
            <person name="Mitreva M."/>
            <person name="Nutman T.B."/>
            <person name="Parkinson J."/>
            <person name="Peregrin-Alvarez J.M."/>
            <person name="Poole C."/>
            <person name="Ren Q."/>
            <person name="Saunders L."/>
            <person name="Sluder A.E."/>
            <person name="Smith K."/>
            <person name="Stanke M."/>
            <person name="Unnasch T.R."/>
            <person name="Ware J."/>
            <person name="Wei A.D."/>
            <person name="Weil G."/>
            <person name="Williams D.J."/>
            <person name="Zhang Y."/>
            <person name="Williams S.A."/>
            <person name="Fraser-Liggett C."/>
            <person name="Slatko B."/>
            <person name="Blaxter M.L."/>
            <person name="Scott A.L."/>
        </authorList>
    </citation>
    <scope>NUCLEOTIDE SEQUENCE</scope>
    <source>
        <strain evidence="3">FR3</strain>
    </source>
</reference>
<feature type="compositionally biased region" description="Low complexity" evidence="1">
    <location>
        <begin position="51"/>
        <end position="67"/>
    </location>
</feature>
<dbReference type="GeneID" id="6099772"/>
<gene>
    <name evidence="2" type="primary">Bm9846</name>
    <name evidence="2" type="ORF">BM_BM9846</name>
</gene>
<feature type="region of interest" description="Disordered" evidence="1">
    <location>
        <begin position="204"/>
        <end position="244"/>
    </location>
</feature>
<dbReference type="KEGG" id="bmy:BM_BM9846"/>
<evidence type="ECO:0000313" key="3">
    <source>
        <dbReference type="Proteomes" id="UP000006672"/>
    </source>
</evidence>
<proteinExistence type="predicted"/>
<dbReference type="Proteomes" id="UP000006672">
    <property type="component" value="Unassembled WGS sequence"/>
</dbReference>
<accession>A0A4E9ETM7</accession>
<dbReference type="AlphaFoldDB" id="A0A4E9ETM7"/>
<dbReference type="CTD" id="6099772"/>
<sequence length="244" mass="27066">MKVLLFGNSESWIGMSAKQQTGNVAAPVDNGEVVRIMDDDARIVRPKPRASNATKKNRINNNNSNNTGVPLVSNVEDTPPNVVFDQPNRPHVQQPYMAHSCRPNMTHPVVIGSVNRPMYMPVHNPPPSTCWCNGISDDIRAIKETLNSVSNGIHLILQKVHMDQMNNAQMMSQILRTVEMVADTVNNMSFVQFQAYDQYYDGSGVGNPTGSPDGTVPPETCYEQTDEQNTPIEHVMNNSSRSYP</sequence>
<evidence type="ECO:0000313" key="4">
    <source>
        <dbReference type="WBParaSite" id="Bm9846.1"/>
    </source>
</evidence>
<reference evidence="2" key="2">
    <citation type="submission" date="2019-04" db="EMBL/GenBank/DDBJ databases">
        <authorList>
            <person name="Howe K."/>
            <person name="Paulini M."/>
            <person name="Williams G."/>
        </authorList>
    </citation>
    <scope>NUCLEOTIDE SEQUENCE [LARGE SCALE GENOMIC DNA]</scope>
    <source>
        <strain evidence="2">FR3</strain>
    </source>
</reference>
<organism evidence="2">
    <name type="scientific">Brugia malayi</name>
    <name type="common">Filarial nematode worm</name>
    <dbReference type="NCBI Taxonomy" id="6279"/>
    <lineage>
        <taxon>Eukaryota</taxon>
        <taxon>Metazoa</taxon>
        <taxon>Ecdysozoa</taxon>
        <taxon>Nematoda</taxon>
        <taxon>Chromadorea</taxon>
        <taxon>Rhabditida</taxon>
        <taxon>Spirurina</taxon>
        <taxon>Spiruromorpha</taxon>
        <taxon>Filarioidea</taxon>
        <taxon>Onchocercidae</taxon>
        <taxon>Brugia</taxon>
    </lineage>
</organism>
<reference evidence="4" key="3">
    <citation type="submission" date="2022-04" db="UniProtKB">
        <authorList>
            <consortium name="WormBaseParasite"/>
        </authorList>
    </citation>
    <scope>IDENTIFICATION</scope>
</reference>
<keyword evidence="3" id="KW-1185">Reference proteome</keyword>
<dbReference type="RefSeq" id="XP_001896332.2">
    <property type="nucleotide sequence ID" value="XM_001896297.2"/>
</dbReference>
<feature type="region of interest" description="Disordered" evidence="1">
    <location>
        <begin position="46"/>
        <end position="69"/>
    </location>
</feature>
<feature type="compositionally biased region" description="Polar residues" evidence="1">
    <location>
        <begin position="227"/>
        <end position="244"/>
    </location>
</feature>
<accession>A0A8L7TLW8</accession>
<evidence type="ECO:0000256" key="1">
    <source>
        <dbReference type="SAM" id="MobiDB-lite"/>
    </source>
</evidence>
<dbReference type="OrthoDB" id="5830693at2759"/>
<dbReference type="WBParaSite" id="Bm9846.1">
    <property type="protein sequence ID" value="Bm9846.1"/>
    <property type="gene ID" value="WBGene00230107"/>
</dbReference>